<dbReference type="AlphaFoldDB" id="A0A7R9AGV6"/>
<sequence>MTAYYSVWSLSRELPVALRHHEEVQSLRGDSNEVKSPELEKQVLELWDKIYEEYEGYVGMKEGYPRFQWGEISSTAQKIPISEVMNVTNMVQFVKNNVDMVKSILKNLWAMVVENVNLAFNTFSSVVNLVFGGGNAILNFFIDLVIFCSSLFYLLSSSGTLYKPVELVASFSLSSSSIKFGVAMRNAISGVFLVTFKVALFHGLWTWVMHELFHLRLIFIPSGKHLLNSLLAAVLAAVPFLETYWAAIPGVIELWAVNGRCSSAIFLVVFQLLPSYFVNDTLYGGIEG</sequence>
<keyword evidence="4 6" id="KW-1133">Transmembrane helix</keyword>
<evidence type="ECO:0000256" key="4">
    <source>
        <dbReference type="ARBA" id="ARBA00022989"/>
    </source>
</evidence>
<feature type="transmembrane region" description="Helical" evidence="6">
    <location>
        <begin position="137"/>
        <end position="155"/>
    </location>
</feature>
<keyword evidence="8" id="KW-1185">Reference proteome</keyword>
<dbReference type="EMBL" id="LR905919">
    <property type="protein sequence ID" value="CAD7253695.1"/>
    <property type="molecule type" value="Genomic_DNA"/>
</dbReference>
<gene>
    <name evidence="7" type="ORF">DSTB1V02_LOCUS13442</name>
</gene>
<feature type="transmembrane region" description="Helical" evidence="6">
    <location>
        <begin position="225"/>
        <end position="247"/>
    </location>
</feature>
<evidence type="ECO:0000313" key="8">
    <source>
        <dbReference type="Proteomes" id="UP000677054"/>
    </source>
</evidence>
<proteinExistence type="inferred from homology"/>
<dbReference type="GO" id="GO:0016020">
    <property type="term" value="C:membrane"/>
    <property type="evidence" value="ECO:0007669"/>
    <property type="project" value="UniProtKB-SubCell"/>
</dbReference>
<dbReference type="EMBL" id="CAJPEV010006402">
    <property type="protein sequence ID" value="CAG0904103.1"/>
    <property type="molecule type" value="Genomic_DNA"/>
</dbReference>
<name>A0A7R9AGV6_9CRUS</name>
<reference evidence="7" key="1">
    <citation type="submission" date="2020-11" db="EMBL/GenBank/DDBJ databases">
        <authorList>
            <person name="Tran Van P."/>
        </authorList>
    </citation>
    <scope>NUCLEOTIDE SEQUENCE</scope>
</reference>
<keyword evidence="5 6" id="KW-0472">Membrane</keyword>
<accession>A0A7R9AGV6</accession>
<evidence type="ECO:0000256" key="6">
    <source>
        <dbReference type="SAM" id="Phobius"/>
    </source>
</evidence>
<protein>
    <submittedName>
        <fullName evidence="7">Uncharacterized protein</fullName>
    </submittedName>
</protein>
<keyword evidence="3 6" id="KW-0812">Transmembrane</keyword>
<evidence type="ECO:0000256" key="5">
    <source>
        <dbReference type="ARBA" id="ARBA00023136"/>
    </source>
</evidence>
<evidence type="ECO:0000256" key="2">
    <source>
        <dbReference type="ARBA" id="ARBA00009773"/>
    </source>
</evidence>
<feature type="transmembrane region" description="Helical" evidence="6">
    <location>
        <begin position="187"/>
        <end position="205"/>
    </location>
</feature>
<evidence type="ECO:0000313" key="7">
    <source>
        <dbReference type="EMBL" id="CAD7253695.1"/>
    </source>
</evidence>
<evidence type="ECO:0000256" key="1">
    <source>
        <dbReference type="ARBA" id="ARBA00004141"/>
    </source>
</evidence>
<dbReference type="Proteomes" id="UP000677054">
    <property type="component" value="Unassembled WGS sequence"/>
</dbReference>
<dbReference type="PANTHER" id="PTHR21716">
    <property type="entry name" value="TRANSMEMBRANE PROTEIN"/>
    <property type="match status" value="1"/>
</dbReference>
<organism evidence="7">
    <name type="scientific">Darwinula stevensoni</name>
    <dbReference type="NCBI Taxonomy" id="69355"/>
    <lineage>
        <taxon>Eukaryota</taxon>
        <taxon>Metazoa</taxon>
        <taxon>Ecdysozoa</taxon>
        <taxon>Arthropoda</taxon>
        <taxon>Crustacea</taxon>
        <taxon>Oligostraca</taxon>
        <taxon>Ostracoda</taxon>
        <taxon>Podocopa</taxon>
        <taxon>Podocopida</taxon>
        <taxon>Darwinulocopina</taxon>
        <taxon>Darwinuloidea</taxon>
        <taxon>Darwinulidae</taxon>
        <taxon>Darwinula</taxon>
    </lineage>
</organism>
<dbReference type="PANTHER" id="PTHR21716:SF4">
    <property type="entry name" value="TRANSMEMBRANE PROTEIN 245"/>
    <property type="match status" value="1"/>
</dbReference>
<dbReference type="InterPro" id="IPR002549">
    <property type="entry name" value="AI-2E-like"/>
</dbReference>
<evidence type="ECO:0000256" key="3">
    <source>
        <dbReference type="ARBA" id="ARBA00022692"/>
    </source>
</evidence>
<comment type="subcellular location">
    <subcellularLocation>
        <location evidence="1">Membrane</location>
        <topology evidence="1">Multi-pass membrane protein</topology>
    </subcellularLocation>
</comment>
<dbReference type="OrthoDB" id="5970161at2759"/>
<comment type="similarity">
    <text evidence="2">Belongs to the autoinducer-2 exporter (AI-2E) (TC 2.A.86) family.</text>
</comment>